<reference evidence="2" key="1">
    <citation type="submission" date="2025-08" db="UniProtKB">
        <authorList>
            <consortium name="Ensembl"/>
        </authorList>
    </citation>
    <scope>IDENTIFICATION</scope>
</reference>
<evidence type="ECO:0000256" key="1">
    <source>
        <dbReference type="SAM" id="MobiDB-lite"/>
    </source>
</evidence>
<dbReference type="Proteomes" id="UP000694564">
    <property type="component" value="Chromosome 3"/>
</dbReference>
<feature type="compositionally biased region" description="Low complexity" evidence="1">
    <location>
        <begin position="42"/>
        <end position="51"/>
    </location>
</feature>
<dbReference type="AlphaFoldDB" id="A0A8D2DJ40"/>
<feature type="region of interest" description="Disordered" evidence="1">
    <location>
        <begin position="41"/>
        <end position="84"/>
    </location>
</feature>
<name>A0A8D2DJ40_SCIVU</name>
<reference evidence="2" key="2">
    <citation type="submission" date="2025-09" db="UniProtKB">
        <authorList>
            <consortium name="Ensembl"/>
        </authorList>
    </citation>
    <scope>IDENTIFICATION</scope>
</reference>
<keyword evidence="3" id="KW-1185">Reference proteome</keyword>
<dbReference type="Ensembl" id="ENSSVLT00005027757.1">
    <property type="protein sequence ID" value="ENSSVLP00005024971.1"/>
    <property type="gene ID" value="ENSSVLG00005019763.1"/>
</dbReference>
<protein>
    <submittedName>
        <fullName evidence="2">Uncharacterized protein</fullName>
    </submittedName>
</protein>
<sequence length="127" mass="13004">WPEGAQPSPLHRAPPTALLVGNAATTQVLRARGDKTGVDALSQAAQAASRRPQGVSGPCPHPRRLAARQESAVGSAPRPSAGGCHPVREAVLGQGVCKAGCARPGVLRCWPAAGRPHSSRRHAPQGP</sequence>
<proteinExistence type="predicted"/>
<evidence type="ECO:0000313" key="2">
    <source>
        <dbReference type="Ensembl" id="ENSSVLP00005024971.1"/>
    </source>
</evidence>
<organism evidence="2 3">
    <name type="scientific">Sciurus vulgaris</name>
    <name type="common">Eurasian red squirrel</name>
    <dbReference type="NCBI Taxonomy" id="55149"/>
    <lineage>
        <taxon>Eukaryota</taxon>
        <taxon>Metazoa</taxon>
        <taxon>Chordata</taxon>
        <taxon>Craniata</taxon>
        <taxon>Vertebrata</taxon>
        <taxon>Euteleostomi</taxon>
        <taxon>Mammalia</taxon>
        <taxon>Eutheria</taxon>
        <taxon>Euarchontoglires</taxon>
        <taxon>Glires</taxon>
        <taxon>Rodentia</taxon>
        <taxon>Sciuromorpha</taxon>
        <taxon>Sciuridae</taxon>
        <taxon>Sciurinae</taxon>
        <taxon>Sciurini</taxon>
        <taxon>Sciurus</taxon>
    </lineage>
</organism>
<evidence type="ECO:0000313" key="3">
    <source>
        <dbReference type="Proteomes" id="UP000694564"/>
    </source>
</evidence>
<accession>A0A8D2DJ40</accession>